<evidence type="ECO:0000313" key="2">
    <source>
        <dbReference type="Proteomes" id="UP001182991"/>
    </source>
</evidence>
<name>A0ABU2KM33_9FLAO</name>
<sequence length="40" mass="4563">MPKERYGVSNNPVLVGPPTWEDAKFEVKTTVKEVTIKFQV</sequence>
<keyword evidence="2" id="KW-1185">Reference proteome</keyword>
<accession>A0ABU2KM33</accession>
<evidence type="ECO:0000313" key="1">
    <source>
        <dbReference type="EMBL" id="MDT0295689.1"/>
    </source>
</evidence>
<protein>
    <submittedName>
        <fullName evidence="1">DUF2141 domain-containing protein</fullName>
    </submittedName>
</protein>
<gene>
    <name evidence="1" type="ORF">RLT85_13715</name>
</gene>
<comment type="caution">
    <text evidence="1">The sequence shown here is derived from an EMBL/GenBank/DDBJ whole genome shotgun (WGS) entry which is preliminary data.</text>
</comment>
<dbReference type="EMBL" id="JAVRBG010000016">
    <property type="protein sequence ID" value="MDT0295689.1"/>
    <property type="molecule type" value="Genomic_DNA"/>
</dbReference>
<dbReference type="Proteomes" id="UP001182991">
    <property type="component" value="Unassembled WGS sequence"/>
</dbReference>
<organism evidence="1 2">
    <name type="scientific">Mesonia ostreae</name>
    <dbReference type="NCBI Taxonomy" id="861110"/>
    <lineage>
        <taxon>Bacteria</taxon>
        <taxon>Pseudomonadati</taxon>
        <taxon>Bacteroidota</taxon>
        <taxon>Flavobacteriia</taxon>
        <taxon>Flavobacteriales</taxon>
        <taxon>Flavobacteriaceae</taxon>
        <taxon>Mesonia</taxon>
    </lineage>
</organism>
<dbReference type="RefSeq" id="WP_311402617.1">
    <property type="nucleotide sequence ID" value="NZ_JAVRBG010000016.1"/>
</dbReference>
<reference evidence="2" key="1">
    <citation type="submission" date="2023-07" db="EMBL/GenBank/DDBJ databases">
        <title>Isolating and identifying novel microbial strains from the Mariana Trench.</title>
        <authorList>
            <person name="Fu H."/>
        </authorList>
    </citation>
    <scope>NUCLEOTIDE SEQUENCE [LARGE SCALE GENOMIC DNA]</scope>
    <source>
        <strain evidence="2">T-y2</strain>
    </source>
</reference>
<dbReference type="InterPro" id="IPR018673">
    <property type="entry name" value="DUF2141"/>
</dbReference>
<dbReference type="Pfam" id="PF09912">
    <property type="entry name" value="DUF2141"/>
    <property type="match status" value="1"/>
</dbReference>
<proteinExistence type="predicted"/>